<evidence type="ECO:0000313" key="2">
    <source>
        <dbReference type="EMBL" id="RVU49645.1"/>
    </source>
</evidence>
<dbReference type="RefSeq" id="WP_128227279.1">
    <property type="nucleotide sequence ID" value="NZ_SACR01000001.1"/>
</dbReference>
<protein>
    <submittedName>
        <fullName evidence="2">DUF3108 domain-containing protein</fullName>
    </submittedName>
</protein>
<comment type="caution">
    <text evidence="2">The sequence shown here is derived from an EMBL/GenBank/DDBJ whole genome shotgun (WGS) entry which is preliminary data.</text>
</comment>
<dbReference type="AlphaFoldDB" id="A0A437RSA9"/>
<proteinExistence type="predicted"/>
<keyword evidence="3" id="KW-1185">Reference proteome</keyword>
<feature type="compositionally biased region" description="Low complexity" evidence="1">
    <location>
        <begin position="94"/>
        <end position="137"/>
    </location>
</feature>
<dbReference type="EMBL" id="SACR01000001">
    <property type="protein sequence ID" value="RVU49645.1"/>
    <property type="molecule type" value="Genomic_DNA"/>
</dbReference>
<dbReference type="OrthoDB" id="8526020at2"/>
<name>A0A437RSA9_9BURK</name>
<dbReference type="Proteomes" id="UP000285575">
    <property type="component" value="Unassembled WGS sequence"/>
</dbReference>
<feature type="region of interest" description="Disordered" evidence="1">
    <location>
        <begin position="63"/>
        <end position="137"/>
    </location>
</feature>
<organism evidence="2 3">
    <name type="scientific">Rubrivivax rivuli</name>
    <dbReference type="NCBI Taxonomy" id="1862385"/>
    <lineage>
        <taxon>Bacteria</taxon>
        <taxon>Pseudomonadati</taxon>
        <taxon>Pseudomonadota</taxon>
        <taxon>Betaproteobacteria</taxon>
        <taxon>Burkholderiales</taxon>
        <taxon>Sphaerotilaceae</taxon>
        <taxon>Rubrivivax</taxon>
    </lineage>
</organism>
<accession>A0A437RSA9</accession>
<evidence type="ECO:0000313" key="3">
    <source>
        <dbReference type="Proteomes" id="UP000285575"/>
    </source>
</evidence>
<gene>
    <name evidence="2" type="ORF">EOE66_03560</name>
</gene>
<evidence type="ECO:0000256" key="1">
    <source>
        <dbReference type="SAM" id="MobiDB-lite"/>
    </source>
</evidence>
<feature type="compositionally biased region" description="Low complexity" evidence="1">
    <location>
        <begin position="66"/>
        <end position="87"/>
    </location>
</feature>
<reference evidence="2 3" key="1">
    <citation type="submission" date="2019-01" db="EMBL/GenBank/DDBJ databases">
        <authorList>
            <person name="Chen W.-M."/>
        </authorList>
    </citation>
    <scope>NUCLEOTIDE SEQUENCE [LARGE SCALE GENOMIC DNA]</scope>
    <source>
        <strain evidence="2 3">KYPY4</strain>
    </source>
</reference>
<sequence>MATFFPPRPRRAGAALALGLLVLVLHLGLAGLWPARPGLADSPRPALQLRSLSAPAPVATVEGSVPPAARAAAPTPAPRAAPAAPRQAADEAPGRVAESAPAPAPAAAEAAEAADTTEAALQAAAPPAGTPLPTYATRLPPPVTLQFAVRREGAEAPLAAAPRGGLQAQLRWQHAAGSYTLTMGMGAVGWASVGGFIAQGLAPERHVETRRGRELRAANFQRPGMEGVEGPGRITFSGPRFAHPLWPGVQDRLSWLVQLPAVLAAEPALAQPGREVLMMVAGVRGDALPWRFEAVALEDLDLPAGLVRGALHLRREPLRAWDSRIDVWLDPARHFLPVRLRMRQGPNAPLTEFELLAWTLQP</sequence>